<gene>
    <name evidence="1" type="ORF">E9229_002345</name>
</gene>
<keyword evidence="2" id="KW-1185">Reference proteome</keyword>
<comment type="caution">
    <text evidence="1">The sequence shown here is derived from an EMBL/GenBank/DDBJ whole genome shotgun (WGS) entry which is preliminary data.</text>
</comment>
<dbReference type="Proteomes" id="UP000523000">
    <property type="component" value="Unassembled WGS sequence"/>
</dbReference>
<dbReference type="AlphaFoldDB" id="A0A839QN09"/>
<name>A0A839QN09_9MICC</name>
<reference evidence="1 2" key="1">
    <citation type="submission" date="2020-08" db="EMBL/GenBank/DDBJ databases">
        <title>Sequencing the genomes of 1000 actinobacteria strains.</title>
        <authorList>
            <person name="Klenk H.-P."/>
        </authorList>
    </citation>
    <scope>NUCLEOTIDE SEQUENCE [LARGE SCALE GENOMIC DNA]</scope>
    <source>
        <strain evidence="1 2">DSM 22826</strain>
    </source>
</reference>
<sequence>MMILDWWFGMAGDEWVPLSAMGESASSLSRHVLWRGA</sequence>
<accession>A0A839QN09</accession>
<evidence type="ECO:0000313" key="2">
    <source>
        <dbReference type="Proteomes" id="UP000523000"/>
    </source>
</evidence>
<dbReference type="EMBL" id="JACHVS010000001">
    <property type="protein sequence ID" value="MBB2996154.1"/>
    <property type="molecule type" value="Genomic_DNA"/>
</dbReference>
<protein>
    <submittedName>
        <fullName evidence="1">Uncharacterized protein</fullName>
    </submittedName>
</protein>
<proteinExistence type="predicted"/>
<organism evidence="1 2">
    <name type="scientific">Paeniglutamicibacter cryotolerans</name>
    <dbReference type="NCBI Taxonomy" id="670079"/>
    <lineage>
        <taxon>Bacteria</taxon>
        <taxon>Bacillati</taxon>
        <taxon>Actinomycetota</taxon>
        <taxon>Actinomycetes</taxon>
        <taxon>Micrococcales</taxon>
        <taxon>Micrococcaceae</taxon>
        <taxon>Paeniglutamicibacter</taxon>
    </lineage>
</organism>
<evidence type="ECO:0000313" key="1">
    <source>
        <dbReference type="EMBL" id="MBB2996154.1"/>
    </source>
</evidence>